<keyword evidence="2" id="KW-1185">Reference proteome</keyword>
<dbReference type="PANTHER" id="PTHR32305">
    <property type="match status" value="1"/>
</dbReference>
<proteinExistence type="predicted"/>
<dbReference type="AlphaFoldDB" id="A0A5J4KQV4"/>
<protein>
    <recommendedName>
        <fullName evidence="3">Type IV secretion protein Rhs</fullName>
    </recommendedName>
</protein>
<dbReference type="InterPro" id="IPR031325">
    <property type="entry name" value="RHS_repeat"/>
</dbReference>
<organism evidence="1 2">
    <name type="scientific">Dictyobacter vulcani</name>
    <dbReference type="NCBI Taxonomy" id="2607529"/>
    <lineage>
        <taxon>Bacteria</taxon>
        <taxon>Bacillati</taxon>
        <taxon>Chloroflexota</taxon>
        <taxon>Ktedonobacteria</taxon>
        <taxon>Ktedonobacterales</taxon>
        <taxon>Dictyobacteraceae</taxon>
        <taxon>Dictyobacter</taxon>
    </lineage>
</organism>
<comment type="caution">
    <text evidence="1">The sequence shown here is derived from an EMBL/GenBank/DDBJ whole genome shotgun (WGS) entry which is preliminary data.</text>
</comment>
<dbReference type="EMBL" id="BKZW01000002">
    <property type="protein sequence ID" value="GER89983.1"/>
    <property type="molecule type" value="Genomic_DNA"/>
</dbReference>
<evidence type="ECO:0008006" key="3">
    <source>
        <dbReference type="Google" id="ProtNLM"/>
    </source>
</evidence>
<reference evidence="1 2" key="1">
    <citation type="submission" date="2019-10" db="EMBL/GenBank/DDBJ databases">
        <title>Dictyobacter vulcani sp. nov., within the class Ktedonobacteria, isolated from soil of volcanic Mt. Zao.</title>
        <authorList>
            <person name="Zheng Y."/>
            <person name="Wang C.M."/>
            <person name="Sakai Y."/>
            <person name="Abe K."/>
            <person name="Yokota A."/>
            <person name="Yabe S."/>
        </authorList>
    </citation>
    <scope>NUCLEOTIDE SEQUENCE [LARGE SCALE GENOMIC DNA]</scope>
    <source>
        <strain evidence="1 2">W12</strain>
    </source>
</reference>
<gene>
    <name evidence="1" type="ORF">KDW_41450</name>
</gene>
<dbReference type="RefSeq" id="WP_151757777.1">
    <property type="nucleotide sequence ID" value="NZ_BKZW01000002.1"/>
</dbReference>
<dbReference type="PANTHER" id="PTHR32305:SF17">
    <property type="entry name" value="TRNA NUCLEASE WAPA"/>
    <property type="match status" value="1"/>
</dbReference>
<name>A0A5J4KQV4_9CHLR</name>
<evidence type="ECO:0000313" key="1">
    <source>
        <dbReference type="EMBL" id="GER89983.1"/>
    </source>
</evidence>
<evidence type="ECO:0000313" key="2">
    <source>
        <dbReference type="Proteomes" id="UP000326912"/>
    </source>
</evidence>
<dbReference type="InterPro" id="IPR050708">
    <property type="entry name" value="T6SS_VgrG/RHS"/>
</dbReference>
<dbReference type="Gene3D" id="2.180.10.10">
    <property type="entry name" value="RHS repeat-associated core"/>
    <property type="match status" value="1"/>
</dbReference>
<sequence length="597" mass="64519">MAQGLPSFTQNTTLPFERTTTLDAYHHQAVSYTDAIGRQRYTQVFKGNGAPYTVLRTIRYDRDVVGNLYATLTYDATSTLKASQNATYDGVGRKVGMNDDDSGSGWVYNYDADGNLLSQKDPRGQSTYIGYDVLNRTLCKGTTSTAVNPCSSSAYNTFFYDSFDNNSNSNVTFPSNCASSKGSSTFYSTGQLVAETFSNGAGSGSRCQGFDERGQQIMSGLSVTADGQTTVQTVHMSYDNAGHLISLVYPDGETITSQYDYNGYFRSSYFGDASSTDPVDFLVSQSSYTNNSELSSLMIGGNGSKSSSPTPVFTLSFGYDKAQRATSINASKNGNVFWNQSWAYDNIGNISSLSTKFPKLNGSMQTDMQSFCYDGLNRLMWAGSSGTPVGGDHCGLAPSNTTIPTYQQNFAYDALDRFVQGPAGSVTYGNFPAHAPVKLGNIPQTYASYDSAGNMTCRNVDVDVSHSCDASQTGATMTYDNEEHLVTWTAPNGTQATDQFLYDGTGNRVLQRVSTTVGTTTKVVNTITFGNYTVVVLDGSTTSTTKYYQANSHTVALRKDGTLYYLVADFHSSISVALDSSGNTLAVQLFAPWEYSV</sequence>
<dbReference type="Pfam" id="PF05593">
    <property type="entry name" value="RHS_repeat"/>
    <property type="match status" value="1"/>
</dbReference>
<dbReference type="Proteomes" id="UP000326912">
    <property type="component" value="Unassembled WGS sequence"/>
</dbReference>
<accession>A0A5J4KQV4</accession>
<dbReference type="InterPro" id="IPR006530">
    <property type="entry name" value="YD"/>
</dbReference>
<dbReference type="NCBIfam" id="TIGR01643">
    <property type="entry name" value="YD_repeat_2x"/>
    <property type="match status" value="1"/>
</dbReference>